<reference evidence="3 4" key="1">
    <citation type="submission" date="2013-11" db="EMBL/GenBank/DDBJ databases">
        <title>Draft genome of the bovine lungworm Dictyocaulus viviparus.</title>
        <authorList>
            <person name="Mitreva M."/>
        </authorList>
    </citation>
    <scope>NUCLEOTIDE SEQUENCE [LARGE SCALE GENOMIC DNA]</scope>
    <source>
        <strain evidence="3 4">HannoverDv2000</strain>
    </source>
</reference>
<dbReference type="InterPro" id="IPR056582">
    <property type="entry name" value="EDRF1_N"/>
</dbReference>
<organism evidence="3 4">
    <name type="scientific">Dictyocaulus viviparus</name>
    <name type="common">Bovine lungworm</name>
    <dbReference type="NCBI Taxonomy" id="29172"/>
    <lineage>
        <taxon>Eukaryota</taxon>
        <taxon>Metazoa</taxon>
        <taxon>Ecdysozoa</taxon>
        <taxon>Nematoda</taxon>
        <taxon>Chromadorea</taxon>
        <taxon>Rhabditida</taxon>
        <taxon>Rhabditina</taxon>
        <taxon>Rhabditomorpha</taxon>
        <taxon>Strongyloidea</taxon>
        <taxon>Metastrongylidae</taxon>
        <taxon>Dictyocaulus</taxon>
    </lineage>
</organism>
<dbReference type="STRING" id="29172.A0A0D8XD28"/>
<dbReference type="PANTHER" id="PTHR15000:SF1">
    <property type="entry name" value="ERYTHROID DIFFERENTIATION-RELATED FACTOR 1"/>
    <property type="match status" value="1"/>
</dbReference>
<dbReference type="Proteomes" id="UP000053766">
    <property type="component" value="Unassembled WGS sequence"/>
</dbReference>
<gene>
    <name evidence="3" type="ORF">DICVIV_11475</name>
</gene>
<dbReference type="AlphaFoldDB" id="A0A0D8XD28"/>
<evidence type="ECO:0000259" key="2">
    <source>
        <dbReference type="Pfam" id="PF23788"/>
    </source>
</evidence>
<dbReference type="OrthoDB" id="419432at2759"/>
<dbReference type="Pfam" id="PF23788">
    <property type="entry name" value="EDRF1_N"/>
    <property type="match status" value="1"/>
</dbReference>
<evidence type="ECO:0000256" key="1">
    <source>
        <dbReference type="SAM" id="MobiDB-lite"/>
    </source>
</evidence>
<feature type="domain" description="EDRF1 N-terminal" evidence="2">
    <location>
        <begin position="139"/>
        <end position="351"/>
    </location>
</feature>
<evidence type="ECO:0000313" key="3">
    <source>
        <dbReference type="EMBL" id="KJH42535.1"/>
    </source>
</evidence>
<dbReference type="EMBL" id="KN716654">
    <property type="protein sequence ID" value="KJH42535.1"/>
    <property type="molecule type" value="Genomic_DNA"/>
</dbReference>
<dbReference type="GO" id="GO:0045893">
    <property type="term" value="P:positive regulation of DNA-templated transcription"/>
    <property type="evidence" value="ECO:0007669"/>
    <property type="project" value="TreeGrafter"/>
</dbReference>
<feature type="region of interest" description="Disordered" evidence="1">
    <location>
        <begin position="1"/>
        <end position="28"/>
    </location>
</feature>
<protein>
    <recommendedName>
        <fullName evidence="2">EDRF1 N-terminal domain-containing protein</fullName>
    </recommendedName>
</protein>
<evidence type="ECO:0000313" key="4">
    <source>
        <dbReference type="Proteomes" id="UP000053766"/>
    </source>
</evidence>
<dbReference type="PANTHER" id="PTHR15000">
    <property type="entry name" value="ERYTHROID DIFFERENTIATION-RELATED FACTOR 1"/>
    <property type="match status" value="1"/>
</dbReference>
<keyword evidence="4" id="KW-1185">Reference proteome</keyword>
<accession>A0A0D8XD28</accession>
<proteinExistence type="predicted"/>
<reference evidence="4" key="2">
    <citation type="journal article" date="2016" name="Sci. Rep.">
        <title>Dictyocaulus viviparus genome, variome and transcriptome elucidate lungworm biology and support future intervention.</title>
        <authorList>
            <person name="McNulty S.N."/>
            <person name="Strube C."/>
            <person name="Rosa B.A."/>
            <person name="Martin J.C."/>
            <person name="Tyagi R."/>
            <person name="Choi Y.J."/>
            <person name="Wang Q."/>
            <person name="Hallsworth Pepin K."/>
            <person name="Zhang X."/>
            <person name="Ozersky P."/>
            <person name="Wilson R.K."/>
            <person name="Sternberg P.W."/>
            <person name="Gasser R.B."/>
            <person name="Mitreva M."/>
        </authorList>
    </citation>
    <scope>NUCLEOTIDE SEQUENCE [LARGE SCALE GENOMIC DNA]</scope>
    <source>
        <strain evidence="4">HannoverDv2000</strain>
    </source>
</reference>
<sequence>MDPVVLDIEEKPEASNGESEESECEPYDHERSRVAVMRLAPINTDLTASPTKVLDETYYEAFHKYPRAFYKTSLDMGCSFVTKLPRADMVGSGTAIKKILMEPYAAGPLSLICHRIGKTVYLDSYIFTRKTNPGSIAHIWEFHDYRMLVDVDLPIFGCGKFPNVSIHISEEAKPISVLTGVDVLLDQLICNLSETILVHHERGLVKEYEVLVKEEIPHIVGSEFDPMNLKNITENIMSFLSNNMTEQGHTYWLFRGERGSSHLKLYDLTSLCPDLACAPNWNPFLVPVITLLYKLSTHLIEKSPRGRSDKLSNVIYGLLSAAAKLAEHANLAEMKSCVHYSLAGVYLMYGLGEEASKSDELSHLLEGLDDVLTSGSYPRLTSTIQVDYLKRRSSYDEVQSLIPPPDNNGIRRPPHVRIRPDGADDIAAVKSVFRVVLSTNPEPRHNSVCHALMSSFLSSFIHSAAKRVEDKMDTLVNGPLPYRDRRILELATAGVTLRGIFDCSDFWFERVHGEVRRTEWFKQIEAAIERDYPNPHCHVAYPPTVSIIAPASNICRVAMAVMMLAGMHVASARGELDQGCSLYYFYTKNDEICSSYRKIFALLNFDIETSNGGSIYINSLLDFGCALFIFADHLKRETEVEWKEMRMHYLEASIRALQDVYNKKGYKMYRSKASQKMIEAYYTLLALKSEAISSRPEVTSVKSQRAVYKELAEIISSAQNHIIDMSYEDLNPECKNIPLSLADPPTMLVTVKYVSESTRIHISTQMLQWTLALTSNIRSFEPDPSKAMEYYRSVWSCVQCMLRTMNQEWRNNPTMKKAYMHVLVILPKDPDATRSLMIGNIRKAIETLSGGRAGNSH</sequence>
<name>A0A0D8XD28_DICVI</name>